<protein>
    <submittedName>
        <fullName evidence="5">Spore germination protein KA</fullName>
    </submittedName>
</protein>
<feature type="transmembrane region" description="Helical" evidence="4">
    <location>
        <begin position="351"/>
        <end position="370"/>
    </location>
</feature>
<keyword evidence="2 4" id="KW-0472">Membrane</keyword>
<reference evidence="5 6" key="1">
    <citation type="submission" date="2023-07" db="EMBL/GenBank/DDBJ databases">
        <title>Genomic Encyclopedia of Type Strains, Phase IV (KMG-IV): sequencing the most valuable type-strain genomes for metagenomic binning, comparative biology and taxonomic classification.</title>
        <authorList>
            <person name="Goeker M."/>
        </authorList>
    </citation>
    <scope>NUCLEOTIDE SEQUENCE [LARGE SCALE GENOMIC DNA]</scope>
    <source>
        <strain evidence="5 6">DSM 4006</strain>
    </source>
</reference>
<comment type="similarity">
    <text evidence="1">Belongs to the GerABKA family.</text>
</comment>
<dbReference type="InterPro" id="IPR004995">
    <property type="entry name" value="Spore_Ger"/>
</dbReference>
<feature type="compositionally biased region" description="Basic residues" evidence="3">
    <location>
        <begin position="543"/>
        <end position="561"/>
    </location>
</feature>
<evidence type="ECO:0000313" key="5">
    <source>
        <dbReference type="EMBL" id="MDQ0189769.1"/>
    </source>
</evidence>
<dbReference type="Pfam" id="PF03323">
    <property type="entry name" value="GerA"/>
    <property type="match status" value="1"/>
</dbReference>
<feature type="transmembrane region" description="Helical" evidence="4">
    <location>
        <begin position="309"/>
        <end position="330"/>
    </location>
</feature>
<evidence type="ECO:0000256" key="2">
    <source>
        <dbReference type="ARBA" id="ARBA00023136"/>
    </source>
</evidence>
<dbReference type="Proteomes" id="UP001232973">
    <property type="component" value="Unassembled WGS sequence"/>
</dbReference>
<organism evidence="5 6">
    <name type="scientific">Alicyclobacillus cycloheptanicus</name>
    <dbReference type="NCBI Taxonomy" id="1457"/>
    <lineage>
        <taxon>Bacteria</taxon>
        <taxon>Bacillati</taxon>
        <taxon>Bacillota</taxon>
        <taxon>Bacilli</taxon>
        <taxon>Bacillales</taxon>
        <taxon>Alicyclobacillaceae</taxon>
        <taxon>Alicyclobacillus</taxon>
    </lineage>
</organism>
<dbReference type="EMBL" id="JAUSTP010000010">
    <property type="protein sequence ID" value="MDQ0189769.1"/>
    <property type="molecule type" value="Genomic_DNA"/>
</dbReference>
<proteinExistence type="inferred from homology"/>
<keyword evidence="4" id="KW-1133">Transmembrane helix</keyword>
<dbReference type="PANTHER" id="PTHR22550:SF5">
    <property type="entry name" value="LEUCINE ZIPPER PROTEIN 4"/>
    <property type="match status" value="1"/>
</dbReference>
<accession>A0ABT9XIC1</accession>
<evidence type="ECO:0000313" key="6">
    <source>
        <dbReference type="Proteomes" id="UP001232973"/>
    </source>
</evidence>
<dbReference type="InterPro" id="IPR050768">
    <property type="entry name" value="UPF0353/GerABKA_families"/>
</dbReference>
<keyword evidence="6" id="KW-1185">Reference proteome</keyword>
<evidence type="ECO:0000256" key="3">
    <source>
        <dbReference type="SAM" id="MobiDB-lite"/>
    </source>
</evidence>
<evidence type="ECO:0000256" key="1">
    <source>
        <dbReference type="ARBA" id="ARBA00005278"/>
    </source>
</evidence>
<feature type="region of interest" description="Disordered" evidence="3">
    <location>
        <begin position="25"/>
        <end position="64"/>
    </location>
</feature>
<sequence length="561" mass="62013">MGFFSVNKRPIKPLLRRRQVHASLPTEVQTEAQAEARSDIRPAGSGNASSDAGTSRQPPADPLPLYRDVSANEAVLRAVFHNCTDVVFRTVWVDDVHRLLLVYIDGVVDQKRLEDEILRPLIYEFVPAYPLMTSLHHAIRAQLLPIAQTSTVSSIHEVVDNIVKCNSVILSDGEDVALVLGNKSWTGRGVEEPAAETVVRGPREGFTETLRVNTSLIRRRIRNPKLKMEALVLGTVTYTDVVIAYIEGVAREDILNELRTRLGRIEIDSVLESGYVEGMIQDNPFSPFPQIQNTERPDVVAAALLDGRIAILVDGTPFVLLLPMTFWMSLEASEDYYERFLYANAIRVVRMIFLLMSLFFPSLYVAVTTFHPQMLPTQLLLTFASAREPSPLPAVVEALIMEFTFEGLREAGVRLPRAVGSAISIVGALVIGQAAVQAGIVSAPIVIVVASTGIASFAIPRYSFSIPFRMLRFPLLILAGTLGFYGIAVGLIAIMIHVVSLRSFGVPYFSPIAPFNARSAKNLVVRPPIWTMHRRSDKLTGGKSKRMPKGQGPRKPRERVE</sequence>
<evidence type="ECO:0000256" key="4">
    <source>
        <dbReference type="SAM" id="Phobius"/>
    </source>
</evidence>
<feature type="compositionally biased region" description="Polar residues" evidence="3">
    <location>
        <begin position="46"/>
        <end position="57"/>
    </location>
</feature>
<gene>
    <name evidence="5" type="ORF">J2S03_001616</name>
</gene>
<dbReference type="PIRSF" id="PIRSF005690">
    <property type="entry name" value="GerBA"/>
    <property type="match status" value="1"/>
</dbReference>
<name>A0ABT9XIC1_9BACL</name>
<dbReference type="PANTHER" id="PTHR22550">
    <property type="entry name" value="SPORE GERMINATION PROTEIN"/>
    <property type="match status" value="1"/>
</dbReference>
<feature type="transmembrane region" description="Helical" evidence="4">
    <location>
        <begin position="441"/>
        <end position="463"/>
    </location>
</feature>
<dbReference type="RefSeq" id="WP_274456754.1">
    <property type="nucleotide sequence ID" value="NZ_CP067097.1"/>
</dbReference>
<keyword evidence="4" id="KW-0812">Transmembrane</keyword>
<feature type="region of interest" description="Disordered" evidence="3">
    <location>
        <begin position="536"/>
        <end position="561"/>
    </location>
</feature>
<feature type="transmembrane region" description="Helical" evidence="4">
    <location>
        <begin position="475"/>
        <end position="499"/>
    </location>
</feature>
<comment type="caution">
    <text evidence="5">The sequence shown here is derived from an EMBL/GenBank/DDBJ whole genome shotgun (WGS) entry which is preliminary data.</text>
</comment>